<accession>A0ABV3PCA5</accession>
<evidence type="ECO:0000256" key="7">
    <source>
        <dbReference type="ARBA" id="ARBA00023136"/>
    </source>
</evidence>
<feature type="transmembrane region" description="Helical" evidence="8">
    <location>
        <begin position="34"/>
        <end position="51"/>
    </location>
</feature>
<evidence type="ECO:0000259" key="9">
    <source>
        <dbReference type="PROSITE" id="PS50850"/>
    </source>
</evidence>
<feature type="transmembrane region" description="Helical" evidence="8">
    <location>
        <begin position="182"/>
        <end position="204"/>
    </location>
</feature>
<comment type="similarity">
    <text evidence="2">Belongs to the major facilitator superfamily. Proton-dependent oligopeptide transporter (POT/PTR) (TC 2.A.17) family.</text>
</comment>
<feature type="transmembrane region" description="Helical" evidence="8">
    <location>
        <begin position="89"/>
        <end position="109"/>
    </location>
</feature>
<evidence type="ECO:0000256" key="1">
    <source>
        <dbReference type="ARBA" id="ARBA00004651"/>
    </source>
</evidence>
<dbReference type="InterPro" id="IPR000109">
    <property type="entry name" value="POT_fam"/>
</dbReference>
<sequence length="486" mass="50573">MTTAREIEGSTATATPSSPRALVTLAGVEMWERFSYYGLQVILAYYLYYSLTDGGLGLPTATALGVTGSYGGIVYLSQILGGWVADRVLAARTTVLVAGSAILLGHVVLATVRSGWGLAAGLGLIVIGTGGLKVNATAMVGDLYRDDQDRRDAGFSFYYMGISLGGTLGPLLTGVLQDRIGFHVAFAAAAVGMAIGLAQYVAGWNSLPASTRVVPNPLQAGQGRTALAVVVAAVAVVAVAWTTGLLTLDRLGVVTTALVVLASVGYFTLLLTSRTVTPAEHRDVVAYLPVFGASLLFWTMFFQLFTTFSLYADTRLDLDVLGVSIPPATVVAAQGFLTIVLSPLLGVLWLRRRGPALRSLTKMSFGLVALALGYAVFLLGSGTTGTANPLWMAAFGFAMFSIAESLVPAVAMSATTAAAPKSYGAQTLSLYFLTMAGGSSLSGLLAQLYSAEREVSFFALSALATAVLTVGLLLLSRRLSTARTAV</sequence>
<evidence type="ECO:0000256" key="8">
    <source>
        <dbReference type="SAM" id="Phobius"/>
    </source>
</evidence>
<feature type="transmembrane region" description="Helical" evidence="8">
    <location>
        <begin position="57"/>
        <end position="77"/>
    </location>
</feature>
<dbReference type="InterPro" id="IPR020846">
    <property type="entry name" value="MFS_dom"/>
</dbReference>
<feature type="transmembrane region" description="Helical" evidence="8">
    <location>
        <begin position="115"/>
        <end position="136"/>
    </location>
</feature>
<feature type="transmembrane region" description="Helical" evidence="8">
    <location>
        <begin position="157"/>
        <end position="176"/>
    </location>
</feature>
<feature type="domain" description="Major facilitator superfamily (MFS) profile" evidence="9">
    <location>
        <begin position="24"/>
        <end position="479"/>
    </location>
</feature>
<evidence type="ECO:0000256" key="3">
    <source>
        <dbReference type="ARBA" id="ARBA00022448"/>
    </source>
</evidence>
<dbReference type="Gene3D" id="1.20.1250.20">
    <property type="entry name" value="MFS general substrate transporter like domains"/>
    <property type="match status" value="1"/>
</dbReference>
<keyword evidence="3" id="KW-0813">Transport</keyword>
<keyword evidence="4" id="KW-1003">Cell membrane</keyword>
<dbReference type="PROSITE" id="PS50850">
    <property type="entry name" value="MFS"/>
    <property type="match status" value="1"/>
</dbReference>
<feature type="transmembrane region" description="Helical" evidence="8">
    <location>
        <begin position="225"/>
        <end position="246"/>
    </location>
</feature>
<dbReference type="NCBIfam" id="TIGR00924">
    <property type="entry name" value="yjdL_sub1_fam"/>
    <property type="match status" value="1"/>
</dbReference>
<evidence type="ECO:0000256" key="2">
    <source>
        <dbReference type="ARBA" id="ARBA00005982"/>
    </source>
</evidence>
<comment type="subcellular location">
    <subcellularLocation>
        <location evidence="1">Cell membrane</location>
        <topology evidence="1">Multi-pass membrane protein</topology>
    </subcellularLocation>
</comment>
<comment type="caution">
    <text evidence="10">The sequence shown here is derived from an EMBL/GenBank/DDBJ whole genome shotgun (WGS) entry which is preliminary data.</text>
</comment>
<keyword evidence="7 8" id="KW-0472">Membrane</keyword>
<feature type="transmembrane region" description="Helical" evidence="8">
    <location>
        <begin position="430"/>
        <end position="449"/>
    </location>
</feature>
<evidence type="ECO:0000313" key="10">
    <source>
        <dbReference type="EMBL" id="MEW9267276.1"/>
    </source>
</evidence>
<gene>
    <name evidence="10" type="ORF">AB1207_21205</name>
</gene>
<keyword evidence="11" id="KW-1185">Reference proteome</keyword>
<dbReference type="EMBL" id="JBFNQN010000016">
    <property type="protein sequence ID" value="MEW9267276.1"/>
    <property type="molecule type" value="Genomic_DNA"/>
</dbReference>
<feature type="transmembrane region" description="Helical" evidence="8">
    <location>
        <begin position="284"/>
        <end position="311"/>
    </location>
</feature>
<evidence type="ECO:0000256" key="5">
    <source>
        <dbReference type="ARBA" id="ARBA00022692"/>
    </source>
</evidence>
<dbReference type="RefSeq" id="WP_367640549.1">
    <property type="nucleotide sequence ID" value="NZ_JBFNQN010000016.1"/>
</dbReference>
<feature type="transmembrane region" description="Helical" evidence="8">
    <location>
        <begin position="252"/>
        <end position="272"/>
    </location>
</feature>
<keyword evidence="5 8" id="KW-0812">Transmembrane</keyword>
<dbReference type="PANTHER" id="PTHR23517">
    <property type="entry name" value="RESISTANCE PROTEIN MDTM, PUTATIVE-RELATED-RELATED"/>
    <property type="match status" value="1"/>
</dbReference>
<dbReference type="InterPro" id="IPR050171">
    <property type="entry name" value="MFS_Transporters"/>
</dbReference>
<reference evidence="10 11" key="1">
    <citation type="submission" date="2024-07" db="EMBL/GenBank/DDBJ databases">
        <authorList>
            <person name="Thanompreechachai J."/>
            <person name="Duangmal K."/>
        </authorList>
    </citation>
    <scope>NUCLEOTIDE SEQUENCE [LARGE SCALE GENOMIC DNA]</scope>
    <source>
        <strain evidence="10 11">KCTC 19886</strain>
    </source>
</reference>
<evidence type="ECO:0000313" key="11">
    <source>
        <dbReference type="Proteomes" id="UP001555826"/>
    </source>
</evidence>
<organism evidence="10 11">
    <name type="scientific">Kineococcus endophyticus</name>
    <dbReference type="NCBI Taxonomy" id="1181883"/>
    <lineage>
        <taxon>Bacteria</taxon>
        <taxon>Bacillati</taxon>
        <taxon>Actinomycetota</taxon>
        <taxon>Actinomycetes</taxon>
        <taxon>Kineosporiales</taxon>
        <taxon>Kineosporiaceae</taxon>
        <taxon>Kineococcus</taxon>
    </lineage>
</organism>
<dbReference type="SUPFAM" id="SSF103473">
    <property type="entry name" value="MFS general substrate transporter"/>
    <property type="match status" value="1"/>
</dbReference>
<dbReference type="InterPro" id="IPR005279">
    <property type="entry name" value="Dipep/tripep_permease"/>
</dbReference>
<name>A0ABV3PCA5_9ACTN</name>
<evidence type="ECO:0000256" key="4">
    <source>
        <dbReference type="ARBA" id="ARBA00022475"/>
    </source>
</evidence>
<feature type="transmembrane region" description="Helical" evidence="8">
    <location>
        <begin position="331"/>
        <end position="351"/>
    </location>
</feature>
<dbReference type="PANTHER" id="PTHR23517:SF15">
    <property type="entry name" value="PROTON-DEPENDENT OLIGOPEPTIDE FAMILY TRANSPORT PROTEIN"/>
    <property type="match status" value="1"/>
</dbReference>
<dbReference type="InterPro" id="IPR036259">
    <property type="entry name" value="MFS_trans_sf"/>
</dbReference>
<dbReference type="Pfam" id="PF00854">
    <property type="entry name" value="PTR2"/>
    <property type="match status" value="1"/>
</dbReference>
<keyword evidence="6 8" id="KW-1133">Transmembrane helix</keyword>
<dbReference type="Proteomes" id="UP001555826">
    <property type="component" value="Unassembled WGS sequence"/>
</dbReference>
<feature type="transmembrane region" description="Helical" evidence="8">
    <location>
        <begin position="363"/>
        <end position="384"/>
    </location>
</feature>
<dbReference type="CDD" id="cd17346">
    <property type="entry name" value="MFS_DtpA_like"/>
    <property type="match status" value="1"/>
</dbReference>
<protein>
    <submittedName>
        <fullName evidence="10">Oligopeptide:H+ symporter</fullName>
    </submittedName>
</protein>
<feature type="transmembrane region" description="Helical" evidence="8">
    <location>
        <begin position="455"/>
        <end position="475"/>
    </location>
</feature>
<proteinExistence type="inferred from homology"/>
<evidence type="ECO:0000256" key="6">
    <source>
        <dbReference type="ARBA" id="ARBA00022989"/>
    </source>
</evidence>
<feature type="transmembrane region" description="Helical" evidence="8">
    <location>
        <begin position="390"/>
        <end position="418"/>
    </location>
</feature>